<dbReference type="PANTHER" id="PTHR24260:SF148">
    <property type="entry name" value="IP09309P-RELATED"/>
    <property type="match status" value="1"/>
</dbReference>
<sequence>MKTALLVILLGCVLPAAEIYGYKCTPTGNVNVTANGRPTYAGQFPHHALLVVQFGEQETRHCSGALVDDRHVVTVAQCVHGSSSVMVHLGADCLLEGDDKFRLVFTALEYTVHEGFNTSTFVNDVAVVRFTDEPVRLPPWVYPARLPEADEDQYVGQQVLSSGYGLMNYATEGAADALQFMRLTVLELEACQEEFSFVTSESGTFCAQEADHEPNCVSDVGSPLVLKEGRLQEYVLLGLASFGQKFACNYGNPGALQEMRVHAAWVKEVLSKVD</sequence>
<dbReference type="PROSITE" id="PS50240">
    <property type="entry name" value="TRYPSIN_DOM"/>
    <property type="match status" value="1"/>
</dbReference>
<evidence type="ECO:0000313" key="5">
    <source>
        <dbReference type="EnsemblMetazoa" id="ASIC007857-PA"/>
    </source>
</evidence>
<feature type="signal peptide" evidence="2">
    <location>
        <begin position="1"/>
        <end position="21"/>
    </location>
</feature>
<dbReference type="PANTHER" id="PTHR24260">
    <property type="match status" value="1"/>
</dbReference>
<gene>
    <name evidence="4" type="ORF">ZHAS_00007857</name>
</gene>
<name>A0A084VQZ0_ANOSI</name>
<evidence type="ECO:0000256" key="1">
    <source>
        <dbReference type="ARBA" id="ARBA00024195"/>
    </source>
</evidence>
<dbReference type="Pfam" id="PF00089">
    <property type="entry name" value="Trypsin"/>
    <property type="match status" value="1"/>
</dbReference>
<evidence type="ECO:0000259" key="3">
    <source>
        <dbReference type="PROSITE" id="PS50240"/>
    </source>
</evidence>
<dbReference type="EMBL" id="KE525007">
    <property type="protein sequence ID" value="KFB40384.1"/>
    <property type="molecule type" value="Genomic_DNA"/>
</dbReference>
<dbReference type="GO" id="GO:0004252">
    <property type="term" value="F:serine-type endopeptidase activity"/>
    <property type="evidence" value="ECO:0007669"/>
    <property type="project" value="InterPro"/>
</dbReference>
<dbReference type="Proteomes" id="UP000030765">
    <property type="component" value="Unassembled WGS sequence"/>
</dbReference>
<dbReference type="InterPro" id="IPR009003">
    <property type="entry name" value="Peptidase_S1_PA"/>
</dbReference>
<feature type="chain" id="PRO_5001783784" evidence="2">
    <location>
        <begin position="22"/>
        <end position="274"/>
    </location>
</feature>
<dbReference type="InterPro" id="IPR043504">
    <property type="entry name" value="Peptidase_S1_PA_chymotrypsin"/>
</dbReference>
<dbReference type="EMBL" id="ATLV01015358">
    <property type="status" value="NOT_ANNOTATED_CDS"/>
    <property type="molecule type" value="Genomic_DNA"/>
</dbReference>
<comment type="similarity">
    <text evidence="1">Belongs to the peptidase S1 family. CLIP subfamily.</text>
</comment>
<dbReference type="InterPro" id="IPR001254">
    <property type="entry name" value="Trypsin_dom"/>
</dbReference>
<dbReference type="Gene3D" id="2.40.10.10">
    <property type="entry name" value="Trypsin-like serine proteases"/>
    <property type="match status" value="1"/>
</dbReference>
<dbReference type="EnsemblMetazoa" id="ASIC007857-RA">
    <property type="protein sequence ID" value="ASIC007857-PA"/>
    <property type="gene ID" value="ASIC007857"/>
</dbReference>
<organism evidence="4">
    <name type="scientific">Anopheles sinensis</name>
    <name type="common">Mosquito</name>
    <dbReference type="NCBI Taxonomy" id="74873"/>
    <lineage>
        <taxon>Eukaryota</taxon>
        <taxon>Metazoa</taxon>
        <taxon>Ecdysozoa</taxon>
        <taxon>Arthropoda</taxon>
        <taxon>Hexapoda</taxon>
        <taxon>Insecta</taxon>
        <taxon>Pterygota</taxon>
        <taxon>Neoptera</taxon>
        <taxon>Endopterygota</taxon>
        <taxon>Diptera</taxon>
        <taxon>Nematocera</taxon>
        <taxon>Culicoidea</taxon>
        <taxon>Culicidae</taxon>
        <taxon>Anophelinae</taxon>
        <taxon>Anopheles</taxon>
    </lineage>
</organism>
<proteinExistence type="inferred from homology"/>
<dbReference type="VEuPathDB" id="VectorBase:ASIC007857"/>
<evidence type="ECO:0000313" key="6">
    <source>
        <dbReference type="Proteomes" id="UP000030765"/>
    </source>
</evidence>
<reference evidence="5" key="2">
    <citation type="submission" date="2020-05" db="UniProtKB">
        <authorList>
            <consortium name="EnsemblMetazoa"/>
        </authorList>
    </citation>
    <scope>IDENTIFICATION</scope>
</reference>
<evidence type="ECO:0000256" key="2">
    <source>
        <dbReference type="SAM" id="SignalP"/>
    </source>
</evidence>
<dbReference type="SMART" id="SM00020">
    <property type="entry name" value="Tryp_SPc"/>
    <property type="match status" value="1"/>
</dbReference>
<dbReference type="AlphaFoldDB" id="A0A084VQZ0"/>
<protein>
    <submittedName>
        <fullName evidence="4">AGAP007165-PA-like protein</fullName>
    </submittedName>
</protein>
<dbReference type="VEuPathDB" id="VectorBase:ASIS015308"/>
<feature type="domain" description="Peptidase S1" evidence="3">
    <location>
        <begin position="33"/>
        <end position="271"/>
    </location>
</feature>
<dbReference type="GO" id="GO:0006508">
    <property type="term" value="P:proteolysis"/>
    <property type="evidence" value="ECO:0007669"/>
    <property type="project" value="InterPro"/>
</dbReference>
<dbReference type="STRING" id="74873.A0A084VQZ0"/>
<dbReference type="InterPro" id="IPR051333">
    <property type="entry name" value="CLIP_Serine_Protease"/>
</dbReference>
<reference evidence="4 6" key="1">
    <citation type="journal article" date="2014" name="BMC Genomics">
        <title>Genome sequence of Anopheles sinensis provides insight into genetics basis of mosquito competence for malaria parasites.</title>
        <authorList>
            <person name="Zhou D."/>
            <person name="Zhang D."/>
            <person name="Ding G."/>
            <person name="Shi L."/>
            <person name="Hou Q."/>
            <person name="Ye Y."/>
            <person name="Xu Y."/>
            <person name="Zhou H."/>
            <person name="Xiong C."/>
            <person name="Li S."/>
            <person name="Yu J."/>
            <person name="Hong S."/>
            <person name="Yu X."/>
            <person name="Zou P."/>
            <person name="Chen C."/>
            <person name="Chang X."/>
            <person name="Wang W."/>
            <person name="Lv Y."/>
            <person name="Sun Y."/>
            <person name="Ma L."/>
            <person name="Shen B."/>
            <person name="Zhu C."/>
        </authorList>
    </citation>
    <scope>NUCLEOTIDE SEQUENCE [LARGE SCALE GENOMIC DNA]</scope>
</reference>
<evidence type="ECO:0000313" key="4">
    <source>
        <dbReference type="EMBL" id="KFB40384.1"/>
    </source>
</evidence>
<keyword evidence="2" id="KW-0732">Signal</keyword>
<dbReference type="SUPFAM" id="SSF50494">
    <property type="entry name" value="Trypsin-like serine proteases"/>
    <property type="match status" value="1"/>
</dbReference>
<dbReference type="OMA" id="FCAQEAD"/>
<keyword evidence="6" id="KW-1185">Reference proteome</keyword>
<dbReference type="CDD" id="cd00190">
    <property type="entry name" value="Tryp_SPc"/>
    <property type="match status" value="1"/>
</dbReference>
<accession>A0A084VQZ0</accession>
<dbReference type="OrthoDB" id="7720382at2759"/>